<dbReference type="AlphaFoldDB" id="A0A426X884"/>
<protein>
    <recommendedName>
        <fullName evidence="3">Aspartic peptidase DDI1-type domain-containing protein</fullName>
    </recommendedName>
</protein>
<dbReference type="Proteomes" id="UP000287651">
    <property type="component" value="Unassembled WGS sequence"/>
</dbReference>
<dbReference type="InterPro" id="IPR021109">
    <property type="entry name" value="Peptidase_aspartic_dom_sf"/>
</dbReference>
<evidence type="ECO:0008006" key="3">
    <source>
        <dbReference type="Google" id="ProtNLM"/>
    </source>
</evidence>
<evidence type="ECO:0000313" key="1">
    <source>
        <dbReference type="EMBL" id="RRT35693.1"/>
    </source>
</evidence>
<organism evidence="1 2">
    <name type="scientific">Ensete ventricosum</name>
    <name type="common">Abyssinian banana</name>
    <name type="synonym">Musa ensete</name>
    <dbReference type="NCBI Taxonomy" id="4639"/>
    <lineage>
        <taxon>Eukaryota</taxon>
        <taxon>Viridiplantae</taxon>
        <taxon>Streptophyta</taxon>
        <taxon>Embryophyta</taxon>
        <taxon>Tracheophyta</taxon>
        <taxon>Spermatophyta</taxon>
        <taxon>Magnoliopsida</taxon>
        <taxon>Liliopsida</taxon>
        <taxon>Zingiberales</taxon>
        <taxon>Musaceae</taxon>
        <taxon>Ensete</taxon>
    </lineage>
</organism>
<reference evidence="1 2" key="1">
    <citation type="journal article" date="2014" name="Agronomy (Basel)">
        <title>A Draft Genome Sequence for Ensete ventricosum, the Drought-Tolerant Tree Against Hunger.</title>
        <authorList>
            <person name="Harrison J."/>
            <person name="Moore K.A."/>
            <person name="Paszkiewicz K."/>
            <person name="Jones T."/>
            <person name="Grant M."/>
            <person name="Ambacheew D."/>
            <person name="Muzemil S."/>
            <person name="Studholme D.J."/>
        </authorList>
    </citation>
    <scope>NUCLEOTIDE SEQUENCE [LARGE SCALE GENOMIC DNA]</scope>
</reference>
<gene>
    <name evidence="1" type="ORF">B296_00046717</name>
</gene>
<comment type="caution">
    <text evidence="1">The sequence shown here is derived from an EMBL/GenBank/DDBJ whole genome shotgun (WGS) entry which is preliminary data.</text>
</comment>
<evidence type="ECO:0000313" key="2">
    <source>
        <dbReference type="Proteomes" id="UP000287651"/>
    </source>
</evidence>
<sequence length="99" mass="11195">MKVGGLLKQQPITVLIDTTSTNNFMNGKVAAQLMLQNEVCNRLDVEVTDGQILKCDKRCPRVKLLRQDQKILANFFHLPLDDYEAVLNIKWLATLGDIP</sequence>
<proteinExistence type="predicted"/>
<name>A0A426X884_ENSVE</name>
<accession>A0A426X884</accession>
<dbReference type="EMBL" id="AMZH03024662">
    <property type="protein sequence ID" value="RRT35693.1"/>
    <property type="molecule type" value="Genomic_DNA"/>
</dbReference>
<dbReference type="Pfam" id="PF08284">
    <property type="entry name" value="RVP_2"/>
    <property type="match status" value="1"/>
</dbReference>
<dbReference type="Gene3D" id="2.40.70.10">
    <property type="entry name" value="Acid Proteases"/>
    <property type="match status" value="1"/>
</dbReference>
<dbReference type="CDD" id="cd00303">
    <property type="entry name" value="retropepsin_like"/>
    <property type="match status" value="1"/>
</dbReference>